<dbReference type="PRINTS" id="PR00090">
    <property type="entry name" value="RNGDIOXGNASE"/>
</dbReference>
<evidence type="ECO:0000259" key="7">
    <source>
        <dbReference type="PROSITE" id="PS51296"/>
    </source>
</evidence>
<gene>
    <name evidence="8" type="ORF">KW868_14980</name>
</gene>
<keyword evidence="5" id="KW-0408">Iron</keyword>
<dbReference type="SUPFAM" id="SSF50022">
    <property type="entry name" value="ISP domain"/>
    <property type="match status" value="1"/>
</dbReference>
<dbReference type="InterPro" id="IPR001663">
    <property type="entry name" value="Rng_hydr_dOase-A"/>
</dbReference>
<evidence type="ECO:0000256" key="6">
    <source>
        <dbReference type="ARBA" id="ARBA00023014"/>
    </source>
</evidence>
<dbReference type="SUPFAM" id="SSF55961">
    <property type="entry name" value="Bet v1-like"/>
    <property type="match status" value="1"/>
</dbReference>
<dbReference type="InterPro" id="IPR036922">
    <property type="entry name" value="Rieske_2Fe-2S_sf"/>
</dbReference>
<evidence type="ECO:0000313" key="9">
    <source>
        <dbReference type="Proteomes" id="UP000887320"/>
    </source>
</evidence>
<dbReference type="InterPro" id="IPR015879">
    <property type="entry name" value="Ring_hydroxy_dOase_asu_C_dom"/>
</dbReference>
<dbReference type="Gene3D" id="3.90.380.10">
    <property type="entry name" value="Naphthalene 1,2-dioxygenase Alpha Subunit, Chain A, domain 1"/>
    <property type="match status" value="1"/>
</dbReference>
<dbReference type="PROSITE" id="PS51296">
    <property type="entry name" value="RIESKE"/>
    <property type="match status" value="1"/>
</dbReference>
<dbReference type="AlphaFoldDB" id="A0A8X8KFC1"/>
<dbReference type="Gene3D" id="2.102.10.10">
    <property type="entry name" value="Rieske [2Fe-2S] iron-sulphur domain"/>
    <property type="match status" value="1"/>
</dbReference>
<dbReference type="GO" id="GO:0051213">
    <property type="term" value="F:dioxygenase activity"/>
    <property type="evidence" value="ECO:0007669"/>
    <property type="project" value="UniProtKB-KW"/>
</dbReference>
<dbReference type="Pfam" id="PF00848">
    <property type="entry name" value="Ring_hydroxyl_A"/>
    <property type="match status" value="1"/>
</dbReference>
<dbReference type="GO" id="GO:0051537">
    <property type="term" value="F:2 iron, 2 sulfur cluster binding"/>
    <property type="evidence" value="ECO:0007669"/>
    <property type="project" value="UniProtKB-KW"/>
</dbReference>
<keyword evidence="6" id="KW-0411">Iron-sulfur</keyword>
<evidence type="ECO:0000256" key="3">
    <source>
        <dbReference type="ARBA" id="ARBA00022723"/>
    </source>
</evidence>
<evidence type="ECO:0000256" key="2">
    <source>
        <dbReference type="ARBA" id="ARBA00022714"/>
    </source>
</evidence>
<keyword evidence="8" id="KW-0223">Dioxygenase</keyword>
<dbReference type="CDD" id="cd03469">
    <property type="entry name" value="Rieske_RO_Alpha_N"/>
    <property type="match status" value="1"/>
</dbReference>
<accession>A0A8X8KFC1</accession>
<dbReference type="PANTHER" id="PTHR43756:SF5">
    <property type="entry name" value="CHOLINE MONOOXYGENASE, CHLOROPLASTIC"/>
    <property type="match status" value="1"/>
</dbReference>
<evidence type="ECO:0000256" key="4">
    <source>
        <dbReference type="ARBA" id="ARBA00023002"/>
    </source>
</evidence>
<dbReference type="Proteomes" id="UP000887320">
    <property type="component" value="Unassembled WGS sequence"/>
</dbReference>
<keyword evidence="4" id="KW-0560">Oxidoreductase</keyword>
<keyword evidence="3" id="KW-0479">Metal-binding</keyword>
<dbReference type="InterPro" id="IPR017941">
    <property type="entry name" value="Rieske_2Fe-2S"/>
</dbReference>
<evidence type="ECO:0000313" key="8">
    <source>
        <dbReference type="EMBL" id="MCF0265750.1"/>
    </source>
</evidence>
<evidence type="ECO:0000256" key="1">
    <source>
        <dbReference type="ARBA" id="ARBA00001962"/>
    </source>
</evidence>
<keyword evidence="2" id="KW-0001">2Fe-2S</keyword>
<reference evidence="8" key="1">
    <citation type="submission" date="2021-07" db="EMBL/GenBank/DDBJ databases">
        <authorList>
            <person name="Fernandez M."/>
            <person name="Pereira P."/>
            <person name="Torres Tejerizo G.A."/>
            <person name="Gonzalez P."/>
            <person name="Agostini E."/>
        </authorList>
    </citation>
    <scope>NUCLEOTIDE SEQUENCE</scope>
    <source>
        <strain evidence="8">SFC 500-1A</strain>
    </source>
</reference>
<protein>
    <submittedName>
        <fullName evidence="8">Aromatic ring-hydroxylating dioxygenase subunit alpha</fullName>
    </submittedName>
</protein>
<comment type="caution">
    <text evidence="8">The sequence shown here is derived from an EMBL/GenBank/DDBJ whole genome shotgun (WGS) entry which is preliminary data.</text>
</comment>
<evidence type="ECO:0000256" key="5">
    <source>
        <dbReference type="ARBA" id="ARBA00023004"/>
    </source>
</evidence>
<dbReference type="PANTHER" id="PTHR43756">
    <property type="entry name" value="CHOLINE MONOOXYGENASE, CHLOROPLASTIC"/>
    <property type="match status" value="1"/>
</dbReference>
<dbReference type="GO" id="GO:0005506">
    <property type="term" value="F:iron ion binding"/>
    <property type="evidence" value="ECO:0007669"/>
    <property type="project" value="InterPro"/>
</dbReference>
<dbReference type="EMBL" id="JAHWXT010000005">
    <property type="protein sequence ID" value="MCF0265750.1"/>
    <property type="molecule type" value="Genomic_DNA"/>
</dbReference>
<name>A0A8X8KFC1_ACIGI</name>
<sequence length="408" mass="47184">MKQFKESPIDIDTFDQSYFNQESDVVYALPPESFTSEAFFQFELNAVWKRDWICVGHVSTIENVGDFFTFEIGDESLFAIRTRDGSVNVLSNVCRHRNMLLLEKSGNTRRIRCPLHAWIYNMEGELVSAPGLTDAANEEFDPKKVCLPKLKSEIWEGFIFINFDENATPISNRLGKLAVQLKNYDMANLKSAEPLKLESFDWNWKIFNDECYHCSYLHASSWGSMYATRPELVDEDVEFNDLENGIVSYNLISEHIDAAPTHTGKILQPHIETLTEQERTQLTYVTIAPNLLLVAMPDKVKYFLWLSKSAGVSTYGVSWMYPKTTLALETFRENYDKEHDDLFPVMVEDLFAWKRSFMGMKSSTATRGRLTNNEKVIKRLQNWLIDKYRLEDRLAKNQSANFLEVVNS</sequence>
<dbReference type="RefSeq" id="WP_166782186.1">
    <property type="nucleotide sequence ID" value="NZ_JAHWXT010000005.1"/>
</dbReference>
<feature type="domain" description="Rieske" evidence="7">
    <location>
        <begin position="52"/>
        <end position="161"/>
    </location>
</feature>
<organism evidence="8 9">
    <name type="scientific">Acinetobacter guillouiae</name>
    <name type="common">Acinetobacter genomosp. 11</name>
    <dbReference type="NCBI Taxonomy" id="106649"/>
    <lineage>
        <taxon>Bacteria</taxon>
        <taxon>Pseudomonadati</taxon>
        <taxon>Pseudomonadota</taxon>
        <taxon>Gammaproteobacteria</taxon>
        <taxon>Moraxellales</taxon>
        <taxon>Moraxellaceae</taxon>
        <taxon>Acinetobacter</taxon>
    </lineage>
</organism>
<proteinExistence type="predicted"/>
<comment type="cofactor">
    <cofactor evidence="1">
        <name>Fe cation</name>
        <dbReference type="ChEBI" id="CHEBI:24875"/>
    </cofactor>
</comment>
<dbReference type="Pfam" id="PF00355">
    <property type="entry name" value="Rieske"/>
    <property type="match status" value="1"/>
</dbReference>